<evidence type="ECO:0000259" key="1">
    <source>
        <dbReference type="Pfam" id="PF01464"/>
    </source>
</evidence>
<organism evidence="2 3">
    <name type="scientific">Clostridium botulinum C/D str. DC5</name>
    <dbReference type="NCBI Taxonomy" id="1443128"/>
    <lineage>
        <taxon>Bacteria</taxon>
        <taxon>Bacillati</taxon>
        <taxon>Bacillota</taxon>
        <taxon>Clostridia</taxon>
        <taxon>Eubacteriales</taxon>
        <taxon>Clostridiaceae</taxon>
        <taxon>Clostridium</taxon>
    </lineage>
</organism>
<sequence length="219" mass="24093">MEINNAKIEEFLKFQVMTAMLKQAAGDSPAFQVAMESLLNAGSNVNGTDGFNLNDLSLNQDELNSLGYAAKERIQNISTSIKSSIKSGNTTIEKAVEKASKQYGVDADLIMAVIKQESDFNPKCVSHAGAMGLMQLMPVNCKELNVKNPYDIAENIDGGTRHLKDMLNRYGNNKKMALAAYNAGCGTLRRRSVHDVSGISRLPLETRDYVKKVMKYYGK</sequence>
<dbReference type="InterPro" id="IPR008258">
    <property type="entry name" value="Transglycosylase_SLT_dom_1"/>
</dbReference>
<gene>
    <name evidence="2" type="ORF">Z955_05920</name>
</gene>
<dbReference type="CDD" id="cd00254">
    <property type="entry name" value="LT-like"/>
    <property type="match status" value="1"/>
</dbReference>
<dbReference type="Gene3D" id="1.10.530.10">
    <property type="match status" value="1"/>
</dbReference>
<dbReference type="PANTHER" id="PTHR37423:SF2">
    <property type="entry name" value="MEMBRANE-BOUND LYTIC MUREIN TRANSGLYCOSYLASE C"/>
    <property type="match status" value="1"/>
</dbReference>
<dbReference type="RefSeq" id="WP_039258620.1">
    <property type="nucleotide sequence ID" value="NZ_JDRY01000028.1"/>
</dbReference>
<dbReference type="EMBL" id="JDRY01000028">
    <property type="protein sequence ID" value="KGM99852.1"/>
    <property type="molecule type" value="Genomic_DNA"/>
</dbReference>
<dbReference type="InterPro" id="IPR023346">
    <property type="entry name" value="Lysozyme-like_dom_sf"/>
</dbReference>
<dbReference type="PANTHER" id="PTHR37423">
    <property type="entry name" value="SOLUBLE LYTIC MUREIN TRANSGLYCOSYLASE-RELATED"/>
    <property type="match status" value="1"/>
</dbReference>
<protein>
    <submittedName>
        <fullName evidence="2">Lytic transglycosylase</fullName>
    </submittedName>
</protein>
<reference evidence="2 3" key="1">
    <citation type="submission" date="2014-01" db="EMBL/GenBank/DDBJ databases">
        <title>Plasmidome dynamics in the species complex Clostridium novyi sensu lato converts strains of independent lineages into distinctly different pathogens.</title>
        <authorList>
            <person name="Skarin H."/>
            <person name="Segerman B."/>
        </authorList>
    </citation>
    <scope>NUCLEOTIDE SEQUENCE [LARGE SCALE GENOMIC DNA]</scope>
    <source>
        <strain evidence="2 3">DC5</strain>
    </source>
</reference>
<comment type="caution">
    <text evidence="2">The sequence shown here is derived from an EMBL/GenBank/DDBJ whole genome shotgun (WGS) entry which is preliminary data.</text>
</comment>
<evidence type="ECO:0000313" key="3">
    <source>
        <dbReference type="Proteomes" id="UP000030014"/>
    </source>
</evidence>
<evidence type="ECO:0000313" key="2">
    <source>
        <dbReference type="EMBL" id="KGM99852.1"/>
    </source>
</evidence>
<accession>A0A0A0IFU3</accession>
<feature type="domain" description="Transglycosylase SLT" evidence="1">
    <location>
        <begin position="96"/>
        <end position="191"/>
    </location>
</feature>
<proteinExistence type="predicted"/>
<dbReference type="AlphaFoldDB" id="A0A0A0IFU3"/>
<dbReference type="SUPFAM" id="SSF53955">
    <property type="entry name" value="Lysozyme-like"/>
    <property type="match status" value="1"/>
</dbReference>
<name>A0A0A0IFU3_CLOBO</name>
<dbReference type="Pfam" id="PF01464">
    <property type="entry name" value="SLT"/>
    <property type="match status" value="1"/>
</dbReference>
<dbReference type="Proteomes" id="UP000030014">
    <property type="component" value="Unassembled WGS sequence"/>
</dbReference>